<gene>
    <name evidence="4" type="ORF">WMO28_08335</name>
</gene>
<feature type="domain" description="HTH tetR-type" evidence="3">
    <location>
        <begin position="2"/>
        <end position="62"/>
    </location>
</feature>
<dbReference type="InterPro" id="IPR009057">
    <property type="entry name" value="Homeodomain-like_sf"/>
</dbReference>
<reference evidence="4 5" key="1">
    <citation type="submission" date="2024-03" db="EMBL/GenBank/DDBJ databases">
        <title>Human intestinal bacterial collection.</title>
        <authorList>
            <person name="Pauvert C."/>
            <person name="Hitch T.C.A."/>
            <person name="Clavel T."/>
        </authorList>
    </citation>
    <scope>NUCLEOTIDE SEQUENCE [LARGE SCALE GENOMIC DNA]</scope>
    <source>
        <strain evidence="4 5">CLA-JM-H16</strain>
    </source>
</reference>
<dbReference type="Gene3D" id="1.10.357.10">
    <property type="entry name" value="Tetracycline Repressor, domain 2"/>
    <property type="match status" value="1"/>
</dbReference>
<dbReference type="PANTHER" id="PTHR43479:SF7">
    <property type="entry name" value="TETR-FAMILY TRANSCRIPTIONAL REGULATOR"/>
    <property type="match status" value="1"/>
</dbReference>
<organism evidence="4 5">
    <name type="scientific">Blautia aquisgranensis</name>
    <dbReference type="NCBI Taxonomy" id="3133153"/>
    <lineage>
        <taxon>Bacteria</taxon>
        <taxon>Bacillati</taxon>
        <taxon>Bacillota</taxon>
        <taxon>Clostridia</taxon>
        <taxon>Lachnospirales</taxon>
        <taxon>Lachnospiraceae</taxon>
        <taxon>Blautia</taxon>
    </lineage>
</organism>
<dbReference type="Proteomes" id="UP001473063">
    <property type="component" value="Unassembled WGS sequence"/>
</dbReference>
<evidence type="ECO:0000256" key="2">
    <source>
        <dbReference type="PROSITE-ProRule" id="PRU00335"/>
    </source>
</evidence>
<name>A0ABV1BE99_9FIRM</name>
<keyword evidence="1 2" id="KW-0238">DNA-binding</keyword>
<dbReference type="InterPro" id="IPR050624">
    <property type="entry name" value="HTH-type_Tx_Regulator"/>
</dbReference>
<dbReference type="PROSITE" id="PS50977">
    <property type="entry name" value="HTH_TETR_2"/>
    <property type="match status" value="1"/>
</dbReference>
<dbReference type="PANTHER" id="PTHR43479">
    <property type="entry name" value="ACREF/ENVCD OPERON REPRESSOR-RELATED"/>
    <property type="match status" value="1"/>
</dbReference>
<evidence type="ECO:0000313" key="4">
    <source>
        <dbReference type="EMBL" id="MEQ2370952.1"/>
    </source>
</evidence>
<dbReference type="InterPro" id="IPR001647">
    <property type="entry name" value="HTH_TetR"/>
</dbReference>
<evidence type="ECO:0000256" key="1">
    <source>
        <dbReference type="ARBA" id="ARBA00023125"/>
    </source>
</evidence>
<accession>A0ABV1BE99</accession>
<feature type="DNA-binding region" description="H-T-H motif" evidence="2">
    <location>
        <begin position="25"/>
        <end position="44"/>
    </location>
</feature>
<evidence type="ECO:0000313" key="5">
    <source>
        <dbReference type="Proteomes" id="UP001473063"/>
    </source>
</evidence>
<dbReference type="RefSeq" id="WP_349056655.1">
    <property type="nucleotide sequence ID" value="NZ_JBBMEJ010000008.1"/>
</dbReference>
<keyword evidence="5" id="KW-1185">Reference proteome</keyword>
<evidence type="ECO:0000259" key="3">
    <source>
        <dbReference type="PROSITE" id="PS50977"/>
    </source>
</evidence>
<proteinExistence type="predicted"/>
<dbReference type="EMBL" id="JBBMEJ010000008">
    <property type="protein sequence ID" value="MEQ2370952.1"/>
    <property type="molecule type" value="Genomic_DNA"/>
</dbReference>
<dbReference type="Pfam" id="PF00440">
    <property type="entry name" value="TetR_N"/>
    <property type="match status" value="1"/>
</dbReference>
<protein>
    <submittedName>
        <fullName evidence="4">TetR family transcriptional regulator</fullName>
    </submittedName>
</protein>
<comment type="caution">
    <text evidence="4">The sequence shown here is derived from an EMBL/GenBank/DDBJ whole genome shotgun (WGS) entry which is preliminary data.</text>
</comment>
<sequence>MVHTKKIIKETFWEIPEEKPYNKITVQDIVNRCQVNRNTFYYHFQDIPTLMIDSIEDWMADVIQKYGTLESPADCLTYMAQECMKRKSSPINVYLWEAC</sequence>
<dbReference type="SUPFAM" id="SSF46689">
    <property type="entry name" value="Homeodomain-like"/>
    <property type="match status" value="1"/>
</dbReference>